<keyword evidence="1" id="KW-0175">Coiled coil</keyword>
<name>A0A6C0IB95_9ZZZZ</name>
<accession>A0A6C0IB95</accession>
<sequence>MPILKKPEKKDDKFIAKAIEPAKISLSDVKLKSIRRLVDNKGYNIAIYIPETINSEGICNINKLDDTIMKEIICFSPKWFNKEFSQNDLAELYDKSFCAQTKTIAVIFTNTKYPKLIYNNRTIESVDMIINILKENNHYKKCIINVEIEYHGIYFYADNTKNKWVVSSIDITDISNDNNNDDWMNKEDILDKLNDNISTINNKMNKRVIELQKYINELEETKLNINKTFLELKASPSNNIQEPLNKINQLIIYQESRINNI</sequence>
<protein>
    <submittedName>
        <fullName evidence="2">Uncharacterized protein</fullName>
    </submittedName>
</protein>
<evidence type="ECO:0000313" key="2">
    <source>
        <dbReference type="EMBL" id="QHT89675.1"/>
    </source>
</evidence>
<reference evidence="2" key="1">
    <citation type="journal article" date="2020" name="Nature">
        <title>Giant virus diversity and host interactions through global metagenomics.</title>
        <authorList>
            <person name="Schulz F."/>
            <person name="Roux S."/>
            <person name="Paez-Espino D."/>
            <person name="Jungbluth S."/>
            <person name="Walsh D.A."/>
            <person name="Denef V.J."/>
            <person name="McMahon K.D."/>
            <person name="Konstantinidis K.T."/>
            <person name="Eloe-Fadrosh E.A."/>
            <person name="Kyrpides N.C."/>
            <person name="Woyke T."/>
        </authorList>
    </citation>
    <scope>NUCLEOTIDE SEQUENCE</scope>
    <source>
        <strain evidence="2">GVMAG-M-3300023184-60</strain>
    </source>
</reference>
<dbReference type="EMBL" id="MN740147">
    <property type="protein sequence ID" value="QHT89675.1"/>
    <property type="molecule type" value="Genomic_DNA"/>
</dbReference>
<organism evidence="2">
    <name type="scientific">viral metagenome</name>
    <dbReference type="NCBI Taxonomy" id="1070528"/>
    <lineage>
        <taxon>unclassified sequences</taxon>
        <taxon>metagenomes</taxon>
        <taxon>organismal metagenomes</taxon>
    </lineage>
</organism>
<proteinExistence type="predicted"/>
<dbReference type="AlphaFoldDB" id="A0A6C0IB95"/>
<evidence type="ECO:0000256" key="1">
    <source>
        <dbReference type="SAM" id="Coils"/>
    </source>
</evidence>
<feature type="coiled-coil region" evidence="1">
    <location>
        <begin position="201"/>
        <end position="231"/>
    </location>
</feature>